<organism evidence="5 6">
    <name type="scientific">[Eubacterium] siraeum</name>
    <dbReference type="NCBI Taxonomy" id="39492"/>
    <lineage>
        <taxon>Bacteria</taxon>
        <taxon>Bacillati</taxon>
        <taxon>Bacillota</taxon>
        <taxon>Clostridia</taxon>
        <taxon>Eubacteriales</taxon>
        <taxon>Oscillospiraceae</taxon>
        <taxon>Oscillospiraceae incertae sedis</taxon>
    </lineage>
</organism>
<dbReference type="CDD" id="cd01949">
    <property type="entry name" value="GGDEF"/>
    <property type="match status" value="1"/>
</dbReference>
<dbReference type="SMART" id="SM00086">
    <property type="entry name" value="PAC"/>
    <property type="match status" value="1"/>
</dbReference>
<evidence type="ECO:0000259" key="4">
    <source>
        <dbReference type="PROSITE" id="PS50887"/>
    </source>
</evidence>
<dbReference type="Gene3D" id="3.30.70.270">
    <property type="match status" value="1"/>
</dbReference>
<dbReference type="NCBIfam" id="TIGR00229">
    <property type="entry name" value="sensory_box"/>
    <property type="match status" value="1"/>
</dbReference>
<sequence length="670" mass="74632">MQSLKIKTTLRILTTAFAVIPMLIVGIVGYFSMTGFAANSVSQFARAAGAAQQEIINQYINECISDVAYLSLSRPAGTLAKSGQGDDAKSMLSLIAENIADRNSGFKNLVITDSSGNIVYEYEDIQGMKESFFGFEELEGYSEGSTKISKIYMNNEDYETSVFYVAKSIDADGLNNIDGFAIEIIDLSKINEILSKTSYGEGKGYLSVTDGTGCVLNYEGNAVQKIDDIADSGIRDVMKSTAKPTSAENNIDYNVGGKLGCYNYFTGASSLNWKWVSVYPANMAMSQITVPLAISLGTMVVLAVICALLGILITKSIVNPMNEMVKVAREIQEGDRDKRLDIKTHNEFKDISELFNNMLDDVSMSEELHRTISDISDNMLFEWDFHKETMYVSDNFKEKFDIDPSEAQLANGKFLDKIMTEDYAEVYKRDISTLLKNRTGHSGEYQMTTKNGSLLWFSIRALCVTDRLGEPLRVIGVVTDIDSEKKLELQLSERASYDFLSQLYNRSTFERELKSEIERSAHSKVAVLFIDVDDFKFINDRFGHSVGDEVIKYVAGCIKQRVKGSGFAGRFGGDEFVLCITDPKQIEEIESLSLDLIDELYEGYHSELANVSINVKASIGIAFYPEHGDDSNKVVAAADEAMYFVKKNGKANYHIYQPEDSEMEDLQHTL</sequence>
<dbReference type="NCBIfam" id="TIGR00254">
    <property type="entry name" value="GGDEF"/>
    <property type="match status" value="1"/>
</dbReference>
<dbReference type="STRING" id="39492.ERS852540_00413"/>
<dbReference type="InterPro" id="IPR000014">
    <property type="entry name" value="PAS"/>
</dbReference>
<feature type="transmembrane region" description="Helical" evidence="1">
    <location>
        <begin position="12"/>
        <end position="33"/>
    </location>
</feature>
<dbReference type="Gene3D" id="6.10.340.10">
    <property type="match status" value="1"/>
</dbReference>
<dbReference type="InterPro" id="IPR000700">
    <property type="entry name" value="PAS-assoc_C"/>
</dbReference>
<dbReference type="GO" id="GO:0016020">
    <property type="term" value="C:membrane"/>
    <property type="evidence" value="ECO:0007669"/>
    <property type="project" value="InterPro"/>
</dbReference>
<dbReference type="AlphaFoldDB" id="A0A174Z3W8"/>
<dbReference type="EMBL" id="CZBY01000002">
    <property type="protein sequence ID" value="CUQ82095.1"/>
    <property type="molecule type" value="Genomic_DNA"/>
</dbReference>
<dbReference type="InterPro" id="IPR043128">
    <property type="entry name" value="Rev_trsase/Diguanyl_cyclase"/>
</dbReference>
<keyword evidence="1" id="KW-0472">Membrane</keyword>
<dbReference type="CDD" id="cd00130">
    <property type="entry name" value="PAS"/>
    <property type="match status" value="1"/>
</dbReference>
<proteinExistence type="predicted"/>
<dbReference type="InterPro" id="IPR052155">
    <property type="entry name" value="Biofilm_reg_signaling"/>
</dbReference>
<dbReference type="SUPFAM" id="SSF55073">
    <property type="entry name" value="Nucleotide cyclase"/>
    <property type="match status" value="1"/>
</dbReference>
<dbReference type="GO" id="GO:0007165">
    <property type="term" value="P:signal transduction"/>
    <property type="evidence" value="ECO:0007669"/>
    <property type="project" value="InterPro"/>
</dbReference>
<gene>
    <name evidence="5" type="primary">gmr_1</name>
    <name evidence="5" type="ORF">ERS852540_00413</name>
</gene>
<dbReference type="PROSITE" id="PS50113">
    <property type="entry name" value="PAC"/>
    <property type="match status" value="1"/>
</dbReference>
<evidence type="ECO:0000259" key="2">
    <source>
        <dbReference type="PROSITE" id="PS50113"/>
    </source>
</evidence>
<keyword evidence="5" id="KW-0378">Hydrolase</keyword>
<accession>A0A174Z3W8</accession>
<evidence type="ECO:0000256" key="1">
    <source>
        <dbReference type="SAM" id="Phobius"/>
    </source>
</evidence>
<dbReference type="Pfam" id="PF00990">
    <property type="entry name" value="GGDEF"/>
    <property type="match status" value="1"/>
</dbReference>
<name>A0A174Z3W8_9FIRM</name>
<dbReference type="PROSITE" id="PS50885">
    <property type="entry name" value="HAMP"/>
    <property type="match status" value="1"/>
</dbReference>
<dbReference type="CDD" id="cd06225">
    <property type="entry name" value="HAMP"/>
    <property type="match status" value="1"/>
</dbReference>
<dbReference type="InterPro" id="IPR000160">
    <property type="entry name" value="GGDEF_dom"/>
</dbReference>
<dbReference type="InterPro" id="IPR001610">
    <property type="entry name" value="PAC"/>
</dbReference>
<dbReference type="PANTHER" id="PTHR44757">
    <property type="entry name" value="DIGUANYLATE CYCLASE DGCP"/>
    <property type="match status" value="1"/>
</dbReference>
<dbReference type="InterPro" id="IPR003660">
    <property type="entry name" value="HAMP_dom"/>
</dbReference>
<dbReference type="Gene3D" id="3.30.450.20">
    <property type="entry name" value="PAS domain"/>
    <property type="match status" value="1"/>
</dbReference>
<dbReference type="SMART" id="SM00304">
    <property type="entry name" value="HAMP"/>
    <property type="match status" value="1"/>
</dbReference>
<dbReference type="PROSITE" id="PS50887">
    <property type="entry name" value="GGDEF"/>
    <property type="match status" value="1"/>
</dbReference>
<evidence type="ECO:0000313" key="5">
    <source>
        <dbReference type="EMBL" id="CUQ82095.1"/>
    </source>
</evidence>
<protein>
    <submittedName>
        <fullName evidence="5">Cyclic di-GMP phosphodiesterase Gmr</fullName>
        <ecNumber evidence="5">3.1.4.52</ecNumber>
    </submittedName>
</protein>
<dbReference type="PANTHER" id="PTHR44757:SF2">
    <property type="entry name" value="BIOFILM ARCHITECTURE MAINTENANCE PROTEIN MBAA"/>
    <property type="match status" value="1"/>
</dbReference>
<dbReference type="SUPFAM" id="SSF158472">
    <property type="entry name" value="HAMP domain-like"/>
    <property type="match status" value="1"/>
</dbReference>
<dbReference type="SMART" id="SM00267">
    <property type="entry name" value="GGDEF"/>
    <property type="match status" value="1"/>
</dbReference>
<reference evidence="5 6" key="1">
    <citation type="submission" date="2015-09" db="EMBL/GenBank/DDBJ databases">
        <authorList>
            <consortium name="Pathogen Informatics"/>
        </authorList>
    </citation>
    <scope>NUCLEOTIDE SEQUENCE [LARGE SCALE GENOMIC DNA]</scope>
    <source>
        <strain evidence="5 6">2789STDY5834928</strain>
    </source>
</reference>
<evidence type="ECO:0000259" key="3">
    <source>
        <dbReference type="PROSITE" id="PS50885"/>
    </source>
</evidence>
<dbReference type="GO" id="GO:0071111">
    <property type="term" value="F:cyclic-guanylate-specific phosphodiesterase activity"/>
    <property type="evidence" value="ECO:0007669"/>
    <property type="project" value="UniProtKB-EC"/>
</dbReference>
<feature type="domain" description="HAMP" evidence="3">
    <location>
        <begin position="315"/>
        <end position="367"/>
    </location>
</feature>
<dbReference type="SUPFAM" id="SSF55785">
    <property type="entry name" value="PYP-like sensor domain (PAS domain)"/>
    <property type="match status" value="1"/>
</dbReference>
<keyword evidence="1" id="KW-1133">Transmembrane helix</keyword>
<dbReference type="InterPro" id="IPR029787">
    <property type="entry name" value="Nucleotide_cyclase"/>
</dbReference>
<dbReference type="Pfam" id="PF00672">
    <property type="entry name" value="HAMP"/>
    <property type="match status" value="1"/>
</dbReference>
<feature type="transmembrane region" description="Helical" evidence="1">
    <location>
        <begin position="292"/>
        <end position="314"/>
    </location>
</feature>
<dbReference type="Proteomes" id="UP000095662">
    <property type="component" value="Unassembled WGS sequence"/>
</dbReference>
<dbReference type="InterPro" id="IPR035965">
    <property type="entry name" value="PAS-like_dom_sf"/>
</dbReference>
<dbReference type="Pfam" id="PF08447">
    <property type="entry name" value="PAS_3"/>
    <property type="match status" value="1"/>
</dbReference>
<keyword evidence="1" id="KW-0812">Transmembrane</keyword>
<feature type="domain" description="PAC" evidence="2">
    <location>
        <begin position="441"/>
        <end position="493"/>
    </location>
</feature>
<dbReference type="InterPro" id="IPR013655">
    <property type="entry name" value="PAS_fold_3"/>
</dbReference>
<evidence type="ECO:0000313" key="6">
    <source>
        <dbReference type="Proteomes" id="UP000095662"/>
    </source>
</evidence>
<feature type="domain" description="GGDEF" evidence="4">
    <location>
        <begin position="523"/>
        <end position="658"/>
    </location>
</feature>
<dbReference type="EC" id="3.1.4.52" evidence="5"/>